<dbReference type="EMBL" id="ML993590">
    <property type="protein sequence ID" value="KAF2168458.1"/>
    <property type="molecule type" value="Genomic_DNA"/>
</dbReference>
<proteinExistence type="predicted"/>
<sequence length="157" mass="17221">MGILEGRGKYWKTVGAPRVSALRNSCMPDRPISFSLSSPAPLIVLLVLNRCVLQYVLRLKSSSTAVCEWGLASGCAETQSELLGWVVVECRRRPNGRREKIHSDFRSAWSWAIRLQVARACRNRQSLAGVNPPGIPPGHTQTAGLNEQAHNSIICGT</sequence>
<organism evidence="1 2">
    <name type="scientific">Zasmidium cellare ATCC 36951</name>
    <dbReference type="NCBI Taxonomy" id="1080233"/>
    <lineage>
        <taxon>Eukaryota</taxon>
        <taxon>Fungi</taxon>
        <taxon>Dikarya</taxon>
        <taxon>Ascomycota</taxon>
        <taxon>Pezizomycotina</taxon>
        <taxon>Dothideomycetes</taxon>
        <taxon>Dothideomycetidae</taxon>
        <taxon>Mycosphaerellales</taxon>
        <taxon>Mycosphaerellaceae</taxon>
        <taxon>Zasmidium</taxon>
    </lineage>
</organism>
<dbReference type="RefSeq" id="XP_033669347.1">
    <property type="nucleotide sequence ID" value="XM_033812280.1"/>
</dbReference>
<evidence type="ECO:0000313" key="1">
    <source>
        <dbReference type="EMBL" id="KAF2168458.1"/>
    </source>
</evidence>
<keyword evidence="2" id="KW-1185">Reference proteome</keyword>
<dbReference type="AlphaFoldDB" id="A0A6A6CQG1"/>
<dbReference type="GeneID" id="54565552"/>
<accession>A0A6A6CQG1</accession>
<gene>
    <name evidence="1" type="ORF">M409DRAFT_53132</name>
</gene>
<name>A0A6A6CQG1_ZASCE</name>
<dbReference type="Proteomes" id="UP000799537">
    <property type="component" value="Unassembled WGS sequence"/>
</dbReference>
<reference evidence="1" key="1">
    <citation type="journal article" date="2020" name="Stud. Mycol.">
        <title>101 Dothideomycetes genomes: a test case for predicting lifestyles and emergence of pathogens.</title>
        <authorList>
            <person name="Haridas S."/>
            <person name="Albert R."/>
            <person name="Binder M."/>
            <person name="Bloem J."/>
            <person name="Labutti K."/>
            <person name="Salamov A."/>
            <person name="Andreopoulos B."/>
            <person name="Baker S."/>
            <person name="Barry K."/>
            <person name="Bills G."/>
            <person name="Bluhm B."/>
            <person name="Cannon C."/>
            <person name="Castanera R."/>
            <person name="Culley D."/>
            <person name="Daum C."/>
            <person name="Ezra D."/>
            <person name="Gonzalez J."/>
            <person name="Henrissat B."/>
            <person name="Kuo A."/>
            <person name="Liang C."/>
            <person name="Lipzen A."/>
            <person name="Lutzoni F."/>
            <person name="Magnuson J."/>
            <person name="Mondo S."/>
            <person name="Nolan M."/>
            <person name="Ohm R."/>
            <person name="Pangilinan J."/>
            <person name="Park H.-J."/>
            <person name="Ramirez L."/>
            <person name="Alfaro M."/>
            <person name="Sun H."/>
            <person name="Tritt A."/>
            <person name="Yoshinaga Y."/>
            <person name="Zwiers L.-H."/>
            <person name="Turgeon B."/>
            <person name="Goodwin S."/>
            <person name="Spatafora J."/>
            <person name="Crous P."/>
            <person name="Grigoriev I."/>
        </authorList>
    </citation>
    <scope>NUCLEOTIDE SEQUENCE</scope>
    <source>
        <strain evidence="1">ATCC 36951</strain>
    </source>
</reference>
<evidence type="ECO:0000313" key="2">
    <source>
        <dbReference type="Proteomes" id="UP000799537"/>
    </source>
</evidence>
<protein>
    <submittedName>
        <fullName evidence="1">Uncharacterized protein</fullName>
    </submittedName>
</protein>